<accession>A0A6M2DP78</accession>
<proteinExistence type="predicted"/>
<dbReference type="PANTHER" id="PTHR33964">
    <property type="entry name" value="RE45066P-RELATED"/>
    <property type="match status" value="1"/>
</dbReference>
<name>A0A6M2DP78_XENCH</name>
<reference evidence="1" key="1">
    <citation type="submission" date="2020-03" db="EMBL/GenBank/DDBJ databases">
        <title>Transcriptomic Profiling of the Digestive Tract of the Rat Flea, Xenopsylla cheopis, Following Blood Feeding and Infection with Yersinia pestis.</title>
        <authorList>
            <person name="Bland D.M."/>
            <person name="Martens C.A."/>
            <person name="Virtaneva K."/>
            <person name="Kanakabandi K."/>
            <person name="Long D."/>
            <person name="Rosenke R."/>
            <person name="Saturday G.A."/>
            <person name="Hoyt F.H."/>
            <person name="Bruno D.P."/>
            <person name="Ribeiro J.M.C."/>
            <person name="Hinnebusch J."/>
        </authorList>
    </citation>
    <scope>NUCLEOTIDE SEQUENCE</scope>
</reference>
<sequence>MKYSEFRNDIRKRISILTRLISLTLFVPMGRCAPSAHSSQTDQICGFRELQQCAKPLRVLANAQDLLFVRDLDQACLDLQAGLRCVHRYARMCMSNAQADHLAKLYRGTQATVRELCSEGPYKLDFLRHAKCTVKASAAYGVCTNKFQNVLDNMENIRMAEDSQMKIVAADVNKRRDMQMKKQMVIDKVDIHVPTYAPPRNGKQARNIQLIPEVPPRDTEAEKQLEIERLRPLCCAFKRLDTCAYNAMRYQCGTGTAEFVSDFLRGMSANAMRMHCALFAEENSTETCGPDGDGIDEPVLLELKSRENSARGENYIQNLALALLGSLLILNLR</sequence>
<evidence type="ECO:0000313" key="1">
    <source>
        <dbReference type="EMBL" id="NOV48013.1"/>
    </source>
</evidence>
<organism evidence="1">
    <name type="scientific">Xenopsylla cheopis</name>
    <name type="common">Oriental rat flea</name>
    <name type="synonym">Pulex cheopis</name>
    <dbReference type="NCBI Taxonomy" id="163159"/>
    <lineage>
        <taxon>Eukaryota</taxon>
        <taxon>Metazoa</taxon>
        <taxon>Ecdysozoa</taxon>
        <taxon>Arthropoda</taxon>
        <taxon>Hexapoda</taxon>
        <taxon>Insecta</taxon>
        <taxon>Pterygota</taxon>
        <taxon>Neoptera</taxon>
        <taxon>Endopterygota</taxon>
        <taxon>Siphonaptera</taxon>
        <taxon>Pulicidae</taxon>
        <taxon>Xenopsyllinae</taxon>
        <taxon>Xenopsylla</taxon>
    </lineage>
</organism>
<dbReference type="EMBL" id="GIIL01004287">
    <property type="protein sequence ID" value="NOV48013.1"/>
    <property type="molecule type" value="Transcribed_RNA"/>
</dbReference>
<dbReference type="PANTHER" id="PTHR33964:SF1">
    <property type="entry name" value="RE45066P"/>
    <property type="match status" value="1"/>
</dbReference>
<protein>
    <submittedName>
        <fullName evidence="1">Putative conserved secreted protein</fullName>
    </submittedName>
</protein>
<dbReference type="AlphaFoldDB" id="A0A6M2DP78"/>